<dbReference type="AlphaFoldDB" id="A0AB37XPV2"/>
<feature type="non-terminal residue" evidence="1">
    <location>
        <position position="22"/>
    </location>
</feature>
<reference evidence="1 2" key="1">
    <citation type="submission" date="2018-11" db="EMBL/GenBank/DDBJ databases">
        <title>Genomic profiling of Staphylococcus species from a Poultry farm system in KwaZulu-Natal, South Africa.</title>
        <authorList>
            <person name="Amoako D.G."/>
            <person name="Somboro A.M."/>
            <person name="Abia A.L.K."/>
            <person name="Bester L.A."/>
            <person name="Essack S.Y."/>
        </authorList>
    </citation>
    <scope>NUCLEOTIDE SEQUENCE [LARGE SCALE GENOMIC DNA]</scope>
    <source>
        <strain evidence="1 2">SA12</strain>
    </source>
</reference>
<accession>A0AB37XPV2</accession>
<dbReference type="EMBL" id="RQTF01000576">
    <property type="protein sequence ID" value="RZI01105.1"/>
    <property type="molecule type" value="Genomic_DNA"/>
</dbReference>
<sequence>MTDTIRRATPADTADIVAMIHA</sequence>
<evidence type="ECO:0000313" key="1">
    <source>
        <dbReference type="EMBL" id="RZI01105.1"/>
    </source>
</evidence>
<evidence type="ECO:0000313" key="2">
    <source>
        <dbReference type="Proteomes" id="UP000294017"/>
    </source>
</evidence>
<organism evidence="1 2">
    <name type="scientific">Staphylococcus aureus</name>
    <dbReference type="NCBI Taxonomy" id="1280"/>
    <lineage>
        <taxon>Bacteria</taxon>
        <taxon>Bacillati</taxon>
        <taxon>Bacillota</taxon>
        <taxon>Bacilli</taxon>
        <taxon>Bacillales</taxon>
        <taxon>Staphylococcaceae</taxon>
        <taxon>Staphylococcus</taxon>
    </lineage>
</organism>
<comment type="caution">
    <text evidence="1">The sequence shown here is derived from an EMBL/GenBank/DDBJ whole genome shotgun (WGS) entry which is preliminary data.</text>
</comment>
<proteinExistence type="predicted"/>
<dbReference type="Proteomes" id="UP000294017">
    <property type="component" value="Unassembled WGS sequence"/>
</dbReference>
<gene>
    <name evidence="1" type="ORF">EIH03_16430</name>
</gene>
<protein>
    <submittedName>
        <fullName evidence="1">GNAT family N-acetyltransferase</fullName>
    </submittedName>
</protein>
<name>A0AB37XPV2_STAAU</name>